<organism evidence="9 10">
    <name type="scientific">Nonomuraea fuscirosea</name>
    <dbReference type="NCBI Taxonomy" id="1291556"/>
    <lineage>
        <taxon>Bacteria</taxon>
        <taxon>Bacillati</taxon>
        <taxon>Actinomycetota</taxon>
        <taxon>Actinomycetes</taxon>
        <taxon>Streptosporangiales</taxon>
        <taxon>Streptosporangiaceae</taxon>
        <taxon>Nonomuraea</taxon>
    </lineage>
</organism>
<feature type="compositionally biased region" description="Pro residues" evidence="7">
    <location>
        <begin position="352"/>
        <end position="365"/>
    </location>
</feature>
<dbReference type="GO" id="GO:0005524">
    <property type="term" value="F:ATP binding"/>
    <property type="evidence" value="ECO:0007669"/>
    <property type="project" value="UniProtKB-KW"/>
</dbReference>
<feature type="region of interest" description="Disordered" evidence="7">
    <location>
        <begin position="198"/>
        <end position="232"/>
    </location>
</feature>
<evidence type="ECO:0000256" key="3">
    <source>
        <dbReference type="ARBA" id="ARBA00022679"/>
    </source>
</evidence>
<protein>
    <recommendedName>
        <fullName evidence="1">non-specific serine/threonine protein kinase</fullName>
        <ecNumber evidence="1">2.7.11.1</ecNumber>
    </recommendedName>
</protein>
<reference evidence="9 10" key="1">
    <citation type="submission" date="2018-03" db="EMBL/GenBank/DDBJ databases">
        <title>Genomic Encyclopedia of Type Strains, Phase III (KMG-III): the genomes of soil and plant-associated and newly described type strains.</title>
        <authorList>
            <person name="Whitman W."/>
        </authorList>
    </citation>
    <scope>NUCLEOTIDE SEQUENCE [LARGE SCALE GENOMIC DNA]</scope>
    <source>
        <strain evidence="9 10">CGMCC 4.7104</strain>
    </source>
</reference>
<evidence type="ECO:0000256" key="6">
    <source>
        <dbReference type="ARBA" id="ARBA00022840"/>
    </source>
</evidence>
<keyword evidence="10" id="KW-1185">Reference proteome</keyword>
<dbReference type="EMBL" id="PVNG01000008">
    <property type="protein sequence ID" value="PRX64782.1"/>
    <property type="molecule type" value="Genomic_DNA"/>
</dbReference>
<feature type="compositionally biased region" description="Low complexity" evidence="7">
    <location>
        <begin position="366"/>
        <end position="383"/>
    </location>
</feature>
<keyword evidence="4" id="KW-0547">Nucleotide-binding</keyword>
<dbReference type="Pfam" id="PF00069">
    <property type="entry name" value="Pkinase"/>
    <property type="match status" value="1"/>
</dbReference>
<dbReference type="InterPro" id="IPR008271">
    <property type="entry name" value="Ser/Thr_kinase_AS"/>
</dbReference>
<proteinExistence type="predicted"/>
<evidence type="ECO:0000313" key="9">
    <source>
        <dbReference type="EMBL" id="PRX64782.1"/>
    </source>
</evidence>
<gene>
    <name evidence="9" type="ORF">B0I32_108143</name>
</gene>
<keyword evidence="2 9" id="KW-0723">Serine/threonine-protein kinase</keyword>
<evidence type="ECO:0000256" key="5">
    <source>
        <dbReference type="ARBA" id="ARBA00022777"/>
    </source>
</evidence>
<evidence type="ECO:0000259" key="8">
    <source>
        <dbReference type="PROSITE" id="PS50011"/>
    </source>
</evidence>
<accession>A0A2T0MZG4</accession>
<dbReference type="Proteomes" id="UP000238312">
    <property type="component" value="Unassembled WGS sequence"/>
</dbReference>
<dbReference type="InterPro" id="IPR000719">
    <property type="entry name" value="Prot_kinase_dom"/>
</dbReference>
<feature type="region of interest" description="Disordered" evidence="7">
    <location>
        <begin position="341"/>
        <end position="387"/>
    </location>
</feature>
<comment type="caution">
    <text evidence="9">The sequence shown here is derived from an EMBL/GenBank/DDBJ whole genome shotgun (WGS) entry which is preliminary data.</text>
</comment>
<evidence type="ECO:0000256" key="7">
    <source>
        <dbReference type="SAM" id="MobiDB-lite"/>
    </source>
</evidence>
<dbReference type="CDD" id="cd14014">
    <property type="entry name" value="STKc_PknB_like"/>
    <property type="match status" value="1"/>
</dbReference>
<sequence length="484" mass="50437">MDGEPGSRFGARFRVAEETSVAEGRGRVLFAYDEELGRSVVLKRTDPAEARALAGLTHPHIVTVHDVLTVGAGSWAGTWLVLERMPNGSLSERTFTPREAARIGAQIADALAALHRKGLVHCDVKPANIVMDAEGTAKLTDFDAVWRIGGVETISPDRPISYTPDYAGPELVGGRPAAASDVFSLGATVYALVAGHPPRPWAHDGGSGAAARRADGGRSGAASHEADGGGSVDDARIVGRAAHHGVVEMAADVGPLRPVLAAMLRAEPERRPAAAGARDALRDVADPPPLWRKARDTAVRGWRALVARRWPVPAGAVAALALAGSATVWLTGSPATTAPLPLSASPPASLSLPPPVSSPASPPVTQPVTRSGSPPASSPSSGSEARIVASKGARTTYGRSCRENCAFVEFLATGLKPGTEYHFQPYTSNWGAFNPGADLSADENGEQHSDDRFPCNATGQQVWIVAEAPDGHRIVSNKVTWTAG</sequence>
<dbReference type="SUPFAM" id="SSF56112">
    <property type="entry name" value="Protein kinase-like (PK-like)"/>
    <property type="match status" value="1"/>
</dbReference>
<name>A0A2T0MZG4_9ACTN</name>
<dbReference type="Gene3D" id="1.10.510.10">
    <property type="entry name" value="Transferase(Phosphotransferase) domain 1"/>
    <property type="match status" value="1"/>
</dbReference>
<dbReference type="InterPro" id="IPR011009">
    <property type="entry name" value="Kinase-like_dom_sf"/>
</dbReference>
<keyword evidence="5 9" id="KW-0418">Kinase</keyword>
<evidence type="ECO:0000256" key="4">
    <source>
        <dbReference type="ARBA" id="ARBA00022741"/>
    </source>
</evidence>
<dbReference type="SMART" id="SM00220">
    <property type="entry name" value="S_TKc"/>
    <property type="match status" value="1"/>
</dbReference>
<keyword evidence="6" id="KW-0067">ATP-binding</keyword>
<evidence type="ECO:0000256" key="1">
    <source>
        <dbReference type="ARBA" id="ARBA00012513"/>
    </source>
</evidence>
<dbReference type="PANTHER" id="PTHR43289">
    <property type="entry name" value="MITOGEN-ACTIVATED PROTEIN KINASE KINASE KINASE 20-RELATED"/>
    <property type="match status" value="1"/>
</dbReference>
<keyword evidence="3" id="KW-0808">Transferase</keyword>
<dbReference type="PANTHER" id="PTHR43289:SF6">
    <property type="entry name" value="SERINE_THREONINE-PROTEIN KINASE NEKL-3"/>
    <property type="match status" value="1"/>
</dbReference>
<dbReference type="RefSeq" id="WP_181307562.1">
    <property type="nucleotide sequence ID" value="NZ_PVNG01000008.1"/>
</dbReference>
<dbReference type="GO" id="GO:0004674">
    <property type="term" value="F:protein serine/threonine kinase activity"/>
    <property type="evidence" value="ECO:0007669"/>
    <property type="project" value="UniProtKB-KW"/>
</dbReference>
<dbReference type="PROSITE" id="PS50011">
    <property type="entry name" value="PROTEIN_KINASE_DOM"/>
    <property type="match status" value="1"/>
</dbReference>
<evidence type="ECO:0000256" key="2">
    <source>
        <dbReference type="ARBA" id="ARBA00022527"/>
    </source>
</evidence>
<dbReference type="Gene3D" id="3.30.200.20">
    <property type="entry name" value="Phosphorylase Kinase, domain 1"/>
    <property type="match status" value="1"/>
</dbReference>
<feature type="compositionally biased region" description="Low complexity" evidence="7">
    <location>
        <begin position="341"/>
        <end position="351"/>
    </location>
</feature>
<evidence type="ECO:0000313" key="10">
    <source>
        <dbReference type="Proteomes" id="UP000238312"/>
    </source>
</evidence>
<dbReference type="AlphaFoldDB" id="A0A2T0MZG4"/>
<dbReference type="PROSITE" id="PS00108">
    <property type="entry name" value="PROTEIN_KINASE_ST"/>
    <property type="match status" value="1"/>
</dbReference>
<dbReference type="EC" id="2.7.11.1" evidence="1"/>
<feature type="domain" description="Protein kinase" evidence="8">
    <location>
        <begin position="1"/>
        <end position="290"/>
    </location>
</feature>